<proteinExistence type="predicted"/>
<feature type="region of interest" description="Disordered" evidence="1">
    <location>
        <begin position="991"/>
        <end position="1010"/>
    </location>
</feature>
<sequence>MGRFLKHSDVQTVLLPALGLPHIDLAYNAHTFEDAEVIADEDVDAVDDVDAVVLESVNSALDNDNHAPARASSSAALSSLPSNVSIGSIESITIDDGEGIGKDDNPMHGGSAGGGSTGFPNRGGFDPGNQLVAVPENEESSQLVVQNASRWHSGKISRDQLVSLSQQDYLGMTHARAAVVGAQASAALLKVSNLLVAANKQKRSAIKVAGLQKSRSAKKLEDVQRAKETDSSLVLSTKPSGKRLTAQATLALGIRRNIAHVAAADFGALLMQDLSGSTVLRAEVRTGAALVASMRDHVSTAMSLLRESSEFDAGIDVGADGENLRDIAYVAGRWHLLFISVRADATNSSIWRREKLHVTEAEIGLVQSSVKDFPKSCDEFLNVRRCLQGPQNTGIMIRFVNRLRALTLAGAGLGLGVQVTYFYIMSDLQVVSGCTAEHCAGILQKQLNSIGVPSVSDIVAELDREKLDCYCLLAFAEFVKIRDKGHPISRDSSLSTSPSIIVYLDTTDRGSDQLARRKRTASHVETLSQVIYIPSDCYLHVFHAAVRGGLELVDQLIGETFSVETLKGFTGYYASLAKLVNLWREKAADMMQAWDDQHGQSADSKIQDMGRRYPLSVSSGRWGSVETAEEFFLERGRSLVEPCMLQVLSRSMKADRESVPATGDGKDEGTIEEDEADSKAAYRHFMLFVQKGARDGQCMFNLVTGKLEQITKEFQVLFENLPGIVSQAMSLSGCLRSEGGLSDSDVVHMRYIALRILLMHWAAFRRRIIRPLEQFPWKLFWLIKAAPKQFSQKRKDVARELLGSQAEQLDPSTRKLRILCDRELRHMAENGTFSDVTSESGSFLYAFLKSLARMQPVDTQAIEGINSVIKLVGRRCPNISLELLSARLAIKRALSEDGSMRRSKKWSKIRSSAEGLLRTILGYNTAALAILSCRSRWSVPLPVECRQQGEGGAVILTISDVQAVKSTRTDVSSLSLPALPAVASIADPPCLQTPEGSDGVQPESEVGRNTPQSQAEFFRTMTTPDAIAWAKSYNLGWRRATAAVSGNRKKKNKTTQDTEASTAQSQSPRGMLLAVFQSSGTDKDVLHQVRDTLVYAVAEKFSVSAMFTRIDVMQQEGGHCLRWNYQEHNCIESTLLMTTFYAECFDLGKPVNVGYVVLSPDQAQRIMTGTVQGGDVVRVESVLENLKPCFVMTQDELPRPGPSSAKPSSRRGQKRAKAKATRGKAKGRAKSKAKSSSASAKRQHQELEDGSEHGTEGSDVAPDALDRYLQDDRNLLDEEEYQSDSDVSLFAEDTAADLPAAEIKKATVAAGAAGPSKAAGIPSSDMVRETAERLGAQAQLTPGDLEEEALLLLVRRAMSQQNKSLAAGSARGRPDHLLETGGRGDPVFQSALRDIAEEEQIPSNNSETESEADFDEADDSFRARVATLVDEFGGAASRGEVPGQVFAKWAASCSQMLLACKEFSNVKEFEPGRDRSISLVMLRGQDPVPGCKCVRCKFSDSSQEIMWAHWVYNTASKRPLARRIGRQVLLDDEHKVVFSTPDSSMARTGVSSGMGFPELCLDADHADVLLPYVGACVKKLKKNDPYRDKVPSHFRRLKSLCDVMASNIASHDAKQTSASLATEE</sequence>
<dbReference type="Proteomes" id="UP000601435">
    <property type="component" value="Unassembled WGS sequence"/>
</dbReference>
<feature type="region of interest" description="Disordered" evidence="1">
    <location>
        <begin position="1364"/>
        <end position="1384"/>
    </location>
</feature>
<feature type="region of interest" description="Disordered" evidence="1">
    <location>
        <begin position="99"/>
        <end position="122"/>
    </location>
</feature>
<protein>
    <submittedName>
        <fullName evidence="2">Uncharacterized protein</fullName>
    </submittedName>
</protein>
<evidence type="ECO:0000313" key="2">
    <source>
        <dbReference type="EMBL" id="CAE7513830.1"/>
    </source>
</evidence>
<keyword evidence="3" id="KW-1185">Reference proteome</keyword>
<feature type="compositionally biased region" description="Basic and acidic residues" evidence="1">
    <location>
        <begin position="1243"/>
        <end position="1256"/>
    </location>
</feature>
<dbReference type="EMBL" id="CAJNJA010023618">
    <property type="protein sequence ID" value="CAE7513830.1"/>
    <property type="molecule type" value="Genomic_DNA"/>
</dbReference>
<evidence type="ECO:0000256" key="1">
    <source>
        <dbReference type="SAM" id="MobiDB-lite"/>
    </source>
</evidence>
<feature type="compositionally biased region" description="Polar residues" evidence="1">
    <location>
        <begin position="1055"/>
        <end position="1066"/>
    </location>
</feature>
<accession>A0A812T7D1</accession>
<reference evidence="2" key="1">
    <citation type="submission" date="2021-02" db="EMBL/GenBank/DDBJ databases">
        <authorList>
            <person name="Dougan E. K."/>
            <person name="Rhodes N."/>
            <person name="Thang M."/>
            <person name="Chan C."/>
        </authorList>
    </citation>
    <scope>NUCLEOTIDE SEQUENCE</scope>
</reference>
<evidence type="ECO:0000313" key="3">
    <source>
        <dbReference type="Proteomes" id="UP000601435"/>
    </source>
</evidence>
<dbReference type="OrthoDB" id="432366at2759"/>
<feature type="region of interest" description="Disordered" evidence="1">
    <location>
        <begin position="1193"/>
        <end position="1262"/>
    </location>
</feature>
<name>A0A812T7D1_9DINO</name>
<feature type="region of interest" description="Disordered" evidence="1">
    <location>
        <begin position="1044"/>
        <end position="1066"/>
    </location>
</feature>
<organism evidence="2 3">
    <name type="scientific">Symbiodinium necroappetens</name>
    <dbReference type="NCBI Taxonomy" id="1628268"/>
    <lineage>
        <taxon>Eukaryota</taxon>
        <taxon>Sar</taxon>
        <taxon>Alveolata</taxon>
        <taxon>Dinophyceae</taxon>
        <taxon>Suessiales</taxon>
        <taxon>Symbiodiniaceae</taxon>
        <taxon>Symbiodinium</taxon>
    </lineage>
</organism>
<comment type="caution">
    <text evidence="2">The sequence shown here is derived from an EMBL/GenBank/DDBJ whole genome shotgun (WGS) entry which is preliminary data.</text>
</comment>
<gene>
    <name evidence="2" type="ORF">SNEC2469_LOCUS14682</name>
</gene>
<feature type="compositionally biased region" description="Basic residues" evidence="1">
    <location>
        <begin position="1208"/>
        <end position="1233"/>
    </location>
</feature>